<proteinExistence type="inferred from homology"/>
<dbReference type="InterPro" id="IPR016039">
    <property type="entry name" value="Thiolase-like"/>
</dbReference>
<dbReference type="SUPFAM" id="SSF53901">
    <property type="entry name" value="Thiolase-like"/>
    <property type="match status" value="1"/>
</dbReference>
<name>A0ABW0VS71_9ACTN</name>
<dbReference type="Gene3D" id="3.40.47.10">
    <property type="match status" value="1"/>
</dbReference>
<organism evidence="5 6">
    <name type="scientific">Kitasatospora cinereorecta</name>
    <dbReference type="NCBI Taxonomy" id="285560"/>
    <lineage>
        <taxon>Bacteria</taxon>
        <taxon>Bacillati</taxon>
        <taxon>Actinomycetota</taxon>
        <taxon>Actinomycetes</taxon>
        <taxon>Kitasatosporales</taxon>
        <taxon>Streptomycetaceae</taxon>
        <taxon>Kitasatospora</taxon>
    </lineage>
</organism>
<dbReference type="RefSeq" id="WP_380232701.1">
    <property type="nucleotide sequence ID" value="NZ_BAAAUA010000059.1"/>
</dbReference>
<dbReference type="Pfam" id="PF02797">
    <property type="entry name" value="Chal_sti_synt_C"/>
    <property type="match status" value="1"/>
</dbReference>
<gene>
    <name evidence="5" type="ORF">ACFPZF_37695</name>
</gene>
<dbReference type="EMBL" id="JBHSOC010000129">
    <property type="protein sequence ID" value="MFC5647065.1"/>
    <property type="molecule type" value="Genomic_DNA"/>
</dbReference>
<evidence type="ECO:0000313" key="5">
    <source>
        <dbReference type="EMBL" id="MFC5647065.1"/>
    </source>
</evidence>
<keyword evidence="6" id="KW-1185">Reference proteome</keyword>
<keyword evidence="2" id="KW-0808">Transferase</keyword>
<evidence type="ECO:0000313" key="6">
    <source>
        <dbReference type="Proteomes" id="UP001596066"/>
    </source>
</evidence>
<sequence length="81" mass="8291">MVAHTGGPAILNDLAKHLDLDDGVLHHSWDSLDQVGNLGGASVIDVLDRTYTTPPAPGQTGLLIGFGPGFSGSAAKVTWVA</sequence>
<comment type="similarity">
    <text evidence="1">Belongs to the thiolase-like superfamily. Chalcone/stilbene synthases family.</text>
</comment>
<dbReference type="InterPro" id="IPR012328">
    <property type="entry name" value="Chalcone/stilbene_synt_C"/>
</dbReference>
<evidence type="ECO:0000256" key="2">
    <source>
        <dbReference type="ARBA" id="ARBA00022679"/>
    </source>
</evidence>
<protein>
    <submittedName>
        <fullName evidence="5">3-oxoacyl-[acyl-carrier-protein] synthase III C-terminal domain-containing protein</fullName>
    </submittedName>
</protein>
<dbReference type="PANTHER" id="PTHR11877">
    <property type="entry name" value="HYDROXYMETHYLGLUTARYL-COA SYNTHASE"/>
    <property type="match status" value="1"/>
</dbReference>
<dbReference type="InterPro" id="IPR011141">
    <property type="entry name" value="Polyketide_synthase_type-III"/>
</dbReference>
<evidence type="ECO:0000256" key="3">
    <source>
        <dbReference type="ARBA" id="ARBA00023315"/>
    </source>
</evidence>
<reference evidence="6" key="1">
    <citation type="journal article" date="2019" name="Int. J. Syst. Evol. Microbiol.">
        <title>The Global Catalogue of Microorganisms (GCM) 10K type strain sequencing project: providing services to taxonomists for standard genome sequencing and annotation.</title>
        <authorList>
            <consortium name="The Broad Institute Genomics Platform"/>
            <consortium name="The Broad Institute Genome Sequencing Center for Infectious Disease"/>
            <person name="Wu L."/>
            <person name="Ma J."/>
        </authorList>
    </citation>
    <scope>NUCLEOTIDE SEQUENCE [LARGE SCALE GENOMIC DNA]</scope>
    <source>
        <strain evidence="6">CGMCC 4.1622</strain>
    </source>
</reference>
<dbReference type="Proteomes" id="UP001596066">
    <property type="component" value="Unassembled WGS sequence"/>
</dbReference>
<feature type="domain" description="Chalcone/stilbene synthase C-terminal" evidence="4">
    <location>
        <begin position="2"/>
        <end position="70"/>
    </location>
</feature>
<keyword evidence="3" id="KW-0012">Acyltransferase</keyword>
<accession>A0ABW0VS71</accession>
<dbReference type="PANTHER" id="PTHR11877:SF99">
    <property type="entry name" value="1,3,6,8-TETRAHYDROXYNAPHTHALENE SYNTHASE"/>
    <property type="match status" value="1"/>
</dbReference>
<evidence type="ECO:0000259" key="4">
    <source>
        <dbReference type="Pfam" id="PF02797"/>
    </source>
</evidence>
<evidence type="ECO:0000256" key="1">
    <source>
        <dbReference type="ARBA" id="ARBA00005531"/>
    </source>
</evidence>
<comment type="caution">
    <text evidence="5">The sequence shown here is derived from an EMBL/GenBank/DDBJ whole genome shotgun (WGS) entry which is preliminary data.</text>
</comment>